<accession>A0A0K1PS22</accession>
<dbReference type="EMBL" id="CP012333">
    <property type="protein sequence ID" value="AKU96328.1"/>
    <property type="molecule type" value="Genomic_DNA"/>
</dbReference>
<evidence type="ECO:0000313" key="4">
    <source>
        <dbReference type="Proteomes" id="UP000064967"/>
    </source>
</evidence>
<feature type="region of interest" description="Disordered" evidence="1">
    <location>
        <begin position="206"/>
        <end position="227"/>
    </location>
</feature>
<dbReference type="Pfam" id="PF13649">
    <property type="entry name" value="Methyltransf_25"/>
    <property type="match status" value="1"/>
</dbReference>
<dbReference type="InterPro" id="IPR029063">
    <property type="entry name" value="SAM-dependent_MTases_sf"/>
</dbReference>
<dbReference type="SUPFAM" id="SSF53335">
    <property type="entry name" value="S-adenosyl-L-methionine-dependent methyltransferases"/>
    <property type="match status" value="1"/>
</dbReference>
<protein>
    <recommendedName>
        <fullName evidence="2">Methyltransferase domain-containing protein</fullName>
    </recommendedName>
</protein>
<sequence>MYRKILGHPFVYDQIRPRVVGGIDMRSLYERLGEGESGAGRVVLDVGCGTGDALRYLSSFESYLGIDTDPVAIEAAKARYGNRPGVRFECRMLQEEDVRELEPTGVVLSGVLHHLTNAEADGVLRLVASSPRLVRVVTNDIVFLPGQLFNNVLAMMDRGRYCRDPDAYAGLARRAGFDVGSGDVLGSSPTNDRVRYYFMSLVPSERGGEQYESPKHEPAKLEVEVRS</sequence>
<evidence type="ECO:0000259" key="2">
    <source>
        <dbReference type="Pfam" id="PF13649"/>
    </source>
</evidence>
<keyword evidence="4" id="KW-1185">Reference proteome</keyword>
<dbReference type="AlphaFoldDB" id="A0A0K1PS22"/>
<feature type="domain" description="Methyltransferase" evidence="2">
    <location>
        <begin position="43"/>
        <end position="128"/>
    </location>
</feature>
<dbReference type="Proteomes" id="UP000064967">
    <property type="component" value="Chromosome"/>
</dbReference>
<evidence type="ECO:0000256" key="1">
    <source>
        <dbReference type="SAM" id="MobiDB-lite"/>
    </source>
</evidence>
<evidence type="ECO:0000313" key="3">
    <source>
        <dbReference type="EMBL" id="AKU96328.1"/>
    </source>
</evidence>
<dbReference type="STRING" id="1391654.AKJ09_02992"/>
<organism evidence="3 4">
    <name type="scientific">Labilithrix luteola</name>
    <dbReference type="NCBI Taxonomy" id="1391654"/>
    <lineage>
        <taxon>Bacteria</taxon>
        <taxon>Pseudomonadati</taxon>
        <taxon>Myxococcota</taxon>
        <taxon>Polyangia</taxon>
        <taxon>Polyangiales</taxon>
        <taxon>Labilitrichaceae</taxon>
        <taxon>Labilithrix</taxon>
    </lineage>
</organism>
<dbReference type="CDD" id="cd02440">
    <property type="entry name" value="AdoMet_MTases"/>
    <property type="match status" value="1"/>
</dbReference>
<name>A0A0K1PS22_9BACT</name>
<dbReference type="InterPro" id="IPR041698">
    <property type="entry name" value="Methyltransf_25"/>
</dbReference>
<dbReference type="KEGG" id="llu:AKJ09_02992"/>
<gene>
    <name evidence="3" type="ORF">AKJ09_02992</name>
</gene>
<proteinExistence type="predicted"/>
<dbReference type="Gene3D" id="3.40.50.150">
    <property type="entry name" value="Vaccinia Virus protein VP39"/>
    <property type="match status" value="1"/>
</dbReference>
<reference evidence="3 4" key="1">
    <citation type="submission" date="2015-08" db="EMBL/GenBank/DDBJ databases">
        <authorList>
            <person name="Babu N.S."/>
            <person name="Beckwith C.J."/>
            <person name="Beseler K.G."/>
            <person name="Brison A."/>
            <person name="Carone J.V."/>
            <person name="Caskin T.P."/>
            <person name="Diamond M."/>
            <person name="Durham M.E."/>
            <person name="Foxe J.M."/>
            <person name="Go M."/>
            <person name="Henderson B.A."/>
            <person name="Jones I.B."/>
            <person name="McGettigan J.A."/>
            <person name="Micheletti S.J."/>
            <person name="Nasrallah M.E."/>
            <person name="Ortiz D."/>
            <person name="Piller C.R."/>
            <person name="Privatt S.R."/>
            <person name="Schneider S.L."/>
            <person name="Sharp S."/>
            <person name="Smith T.C."/>
            <person name="Stanton J.D."/>
            <person name="Ullery H.E."/>
            <person name="Wilson R.J."/>
            <person name="Serrano M.G."/>
            <person name="Buck G."/>
            <person name="Lee V."/>
            <person name="Wang Y."/>
            <person name="Carvalho R."/>
            <person name="Voegtly L."/>
            <person name="Shi R."/>
            <person name="Duckworth R."/>
            <person name="Johnson A."/>
            <person name="Loviza R."/>
            <person name="Walstead R."/>
            <person name="Shah Z."/>
            <person name="Kiflezghi M."/>
            <person name="Wade K."/>
            <person name="Ball S.L."/>
            <person name="Bradley K.W."/>
            <person name="Asai D.J."/>
            <person name="Bowman C.A."/>
            <person name="Russell D.A."/>
            <person name="Pope W.H."/>
            <person name="Jacobs-Sera D."/>
            <person name="Hendrix R.W."/>
            <person name="Hatfull G.F."/>
        </authorList>
    </citation>
    <scope>NUCLEOTIDE SEQUENCE [LARGE SCALE GENOMIC DNA]</scope>
    <source>
        <strain evidence="3 4">DSM 27648</strain>
    </source>
</reference>